<evidence type="ECO:0000256" key="1">
    <source>
        <dbReference type="SAM" id="MobiDB-lite"/>
    </source>
</evidence>
<feature type="compositionally biased region" description="Polar residues" evidence="1">
    <location>
        <begin position="429"/>
        <end position="446"/>
    </location>
</feature>
<feature type="compositionally biased region" description="Polar residues" evidence="1">
    <location>
        <begin position="320"/>
        <end position="345"/>
    </location>
</feature>
<feature type="region of interest" description="Disordered" evidence="1">
    <location>
        <begin position="94"/>
        <end position="138"/>
    </location>
</feature>
<comment type="caution">
    <text evidence="2">The sequence shown here is derived from an EMBL/GenBank/DDBJ whole genome shotgun (WGS) entry which is preliminary data.</text>
</comment>
<feature type="compositionally biased region" description="Polar residues" evidence="1">
    <location>
        <begin position="776"/>
        <end position="788"/>
    </location>
</feature>
<feature type="region of interest" description="Disordered" evidence="1">
    <location>
        <begin position="724"/>
        <end position="803"/>
    </location>
</feature>
<feature type="compositionally biased region" description="Low complexity" evidence="1">
    <location>
        <begin position="286"/>
        <end position="306"/>
    </location>
</feature>
<keyword evidence="3" id="KW-1185">Reference proteome</keyword>
<dbReference type="OrthoDB" id="2960936at2759"/>
<evidence type="ECO:0000313" key="3">
    <source>
        <dbReference type="Proteomes" id="UP001140094"/>
    </source>
</evidence>
<dbReference type="Proteomes" id="UP001140094">
    <property type="component" value="Unassembled WGS sequence"/>
</dbReference>
<feature type="compositionally biased region" description="Pro residues" evidence="1">
    <location>
        <begin position="307"/>
        <end position="318"/>
    </location>
</feature>
<feature type="compositionally biased region" description="Low complexity" evidence="1">
    <location>
        <begin position="740"/>
        <end position="758"/>
    </location>
</feature>
<feature type="compositionally biased region" description="Low complexity" evidence="1">
    <location>
        <begin position="221"/>
        <end position="235"/>
    </location>
</feature>
<feature type="compositionally biased region" description="Low complexity" evidence="1">
    <location>
        <begin position="347"/>
        <end position="360"/>
    </location>
</feature>
<feature type="compositionally biased region" description="Polar residues" evidence="1">
    <location>
        <begin position="729"/>
        <end position="739"/>
    </location>
</feature>
<reference evidence="2" key="1">
    <citation type="submission" date="2022-07" db="EMBL/GenBank/DDBJ databases">
        <title>Phylogenomic reconstructions and comparative analyses of Kickxellomycotina fungi.</title>
        <authorList>
            <person name="Reynolds N.K."/>
            <person name="Stajich J.E."/>
            <person name="Barry K."/>
            <person name="Grigoriev I.V."/>
            <person name="Crous P."/>
            <person name="Smith M.E."/>
        </authorList>
    </citation>
    <scope>NUCLEOTIDE SEQUENCE</scope>
    <source>
        <strain evidence="2">NRRL 1565</strain>
    </source>
</reference>
<feature type="non-terminal residue" evidence="2">
    <location>
        <position position="885"/>
    </location>
</feature>
<feature type="region of interest" description="Disordered" evidence="1">
    <location>
        <begin position="185"/>
        <end position="363"/>
    </location>
</feature>
<name>A0A9W8HPH4_9FUNG</name>
<evidence type="ECO:0000313" key="2">
    <source>
        <dbReference type="EMBL" id="KAJ2796543.1"/>
    </source>
</evidence>
<feature type="region of interest" description="Disordered" evidence="1">
    <location>
        <begin position="427"/>
        <end position="448"/>
    </location>
</feature>
<feature type="region of interest" description="Disordered" evidence="1">
    <location>
        <begin position="817"/>
        <end position="885"/>
    </location>
</feature>
<feature type="compositionally biased region" description="Basic and acidic residues" evidence="1">
    <location>
        <begin position="113"/>
        <end position="128"/>
    </location>
</feature>
<feature type="region of interest" description="Disordered" evidence="1">
    <location>
        <begin position="654"/>
        <end position="703"/>
    </location>
</feature>
<sequence length="885" mass="95301">LGPNPPASARTGKGQATEVFRRVGYWLYRTSPVQFIKHAMVEERNDSVKVLFPTDRSIWILGVSYRLKKNTKTVMLPATLEADSRHLQMDSSLFLTHHHQRRSNSPTRSQRTRKADAAPVRRSEDIAGNRRRANTSGAMMNKKKLQGIAQLQNYPGVPPLPEPGTPGLLAKQGLRTLASIPSQDLLQPRQGPAVPISPMPFPDDPADLGQQSAYEAEPETDVASLATTSATAPSSRQPSVALPPRMQQESGRPKSSRMNRLRSWVARTAKPIRRKSDVVEAQTKNSGAVSSAGVAAAAAAAATSRPASPPPPPLPPPQHLQVSRLSAESQAPSARGTPRSSSSGSDPRALGLPGRLGAGAHLHRPSKDVLAGKLKAGDCEARSFNDSDAALHGLPPIPRLGGALAQPPASAGVHGRVPSARHIGMRPISSHSSAASQRRIASNSSGIGFGPNRHESAVRALISDFAAWESPTASIMMFQREWKLPSFQQLVTVQSATAWAKDGGWTVTLSSETFFMAYIFYNLPADQAALHAPGEKIAGDRLLLRMRLSMEDIDGHILAGEAWRDTITAIILTIDARVAPTCAAAAAPRRNFSQGSVELHSNPPDDLSPEDHVKRMKMLEKHLAKVTESFSNHFWPKDDLAPAFNTYPRCRTEETAAAERRSTRRARGWNMIPTLLTFKSTRPPPQPEKPPSPVQSDRPESPTLSVHMRKRHLYPMGLSIAHSNDHQESSMASSHDSAATSNHHSPSPSRHTSRPESPALASPSRSPVLSARAVSPSRNRNSAHSQFSAGGRPSSPVFNRGTLGLYSSTNPSTLADDFGQSLNVSTKPPLVHSTSSQSSGASSGFLNANLSNPTMVSRQPTTTSTGTGCHPNQHQQRKRKAEEAG</sequence>
<accession>A0A9W8HPH4</accession>
<proteinExistence type="predicted"/>
<protein>
    <submittedName>
        <fullName evidence="2">Uncharacterized protein</fullName>
    </submittedName>
</protein>
<gene>
    <name evidence="2" type="ORF">H4R20_005500</name>
</gene>
<organism evidence="2 3">
    <name type="scientific">Coemansia guatemalensis</name>
    <dbReference type="NCBI Taxonomy" id="2761395"/>
    <lineage>
        <taxon>Eukaryota</taxon>
        <taxon>Fungi</taxon>
        <taxon>Fungi incertae sedis</taxon>
        <taxon>Zoopagomycota</taxon>
        <taxon>Kickxellomycotina</taxon>
        <taxon>Kickxellomycetes</taxon>
        <taxon>Kickxellales</taxon>
        <taxon>Kickxellaceae</taxon>
        <taxon>Coemansia</taxon>
    </lineage>
</organism>
<feature type="compositionally biased region" description="Pro residues" evidence="1">
    <location>
        <begin position="682"/>
        <end position="693"/>
    </location>
</feature>
<dbReference type="EMBL" id="JANBUO010001866">
    <property type="protein sequence ID" value="KAJ2796543.1"/>
    <property type="molecule type" value="Genomic_DNA"/>
</dbReference>
<dbReference type="AlphaFoldDB" id="A0A9W8HPH4"/>
<feature type="compositionally biased region" description="Polar residues" evidence="1">
    <location>
        <begin position="844"/>
        <end position="874"/>
    </location>
</feature>
<feature type="compositionally biased region" description="Low complexity" evidence="1">
    <location>
        <begin position="833"/>
        <end position="843"/>
    </location>
</feature>
<feature type="non-terminal residue" evidence="2">
    <location>
        <position position="1"/>
    </location>
</feature>